<gene>
    <name evidence="1" type="ORF">PVE_R2G0097</name>
</gene>
<evidence type="ECO:0000313" key="2">
    <source>
        <dbReference type="Proteomes" id="UP000245431"/>
    </source>
</evidence>
<dbReference type="Proteomes" id="UP000245431">
    <property type="component" value="Chromosome PVE_r2"/>
</dbReference>
<dbReference type="EMBL" id="LT599584">
    <property type="protein sequence ID" value="SBW84127.1"/>
    <property type="molecule type" value="Genomic_DNA"/>
</dbReference>
<proteinExistence type="predicted"/>
<dbReference type="AlphaFoldDB" id="A0A1D3K731"/>
<accession>A0A1D3K731</accession>
<name>A0A1D3K731_PSEVE</name>
<evidence type="ECO:0000313" key="1">
    <source>
        <dbReference type="EMBL" id="SBW84127.1"/>
    </source>
</evidence>
<protein>
    <submittedName>
        <fullName evidence="1">Uncharacterized protein</fullName>
    </submittedName>
</protein>
<sequence>MSANKGVFSLIKAAWLAFLVWGMLTTVERLYWVNADSYSMILASPLTISEATATGPTSYAALCNGEGATLADKSNGHFIRCGSTWAPGSTFRIENYEQFVEWMWRDVK</sequence>
<reference evidence="2" key="1">
    <citation type="submission" date="2016-07" db="EMBL/GenBank/DDBJ databases">
        <authorList>
            <person name="Florea S."/>
            <person name="Webb J.S."/>
            <person name="Jaromczyk J."/>
            <person name="Schardl C.L."/>
        </authorList>
    </citation>
    <scope>NUCLEOTIDE SEQUENCE [LARGE SCALE GENOMIC DNA]</scope>
    <source>
        <strain evidence="2">1YdBTEX2</strain>
    </source>
</reference>
<organism evidence="1 2">
    <name type="scientific">Pseudomonas veronii 1YdBTEX2</name>
    <dbReference type="NCBI Taxonomy" id="1295141"/>
    <lineage>
        <taxon>Bacteria</taxon>
        <taxon>Pseudomonadati</taxon>
        <taxon>Pseudomonadota</taxon>
        <taxon>Gammaproteobacteria</taxon>
        <taxon>Pseudomonadales</taxon>
        <taxon>Pseudomonadaceae</taxon>
        <taxon>Pseudomonas</taxon>
    </lineage>
</organism>